<gene>
    <name evidence="1" type="ORF">S01H4_66269</name>
</gene>
<sequence length="77" mass="8967">RLGFNSIGLPGFQFIQDPIDYRRGYHSNMDTYERLMMNDMMHNAVIVAAIVYHTAMRDELLPRKPLPEVQTRPGRGF</sequence>
<dbReference type="SUPFAM" id="SSF53187">
    <property type="entry name" value="Zn-dependent exopeptidases"/>
    <property type="match status" value="1"/>
</dbReference>
<organism evidence="1">
    <name type="scientific">marine sediment metagenome</name>
    <dbReference type="NCBI Taxonomy" id="412755"/>
    <lineage>
        <taxon>unclassified sequences</taxon>
        <taxon>metagenomes</taxon>
        <taxon>ecological metagenomes</taxon>
    </lineage>
</organism>
<comment type="caution">
    <text evidence="1">The sequence shown here is derived from an EMBL/GenBank/DDBJ whole genome shotgun (WGS) entry which is preliminary data.</text>
</comment>
<reference evidence="1" key="1">
    <citation type="journal article" date="2014" name="Front. Microbiol.">
        <title>High frequency of phylogenetically diverse reductive dehalogenase-homologous genes in deep subseafloor sedimentary metagenomes.</title>
        <authorList>
            <person name="Kawai M."/>
            <person name="Futagami T."/>
            <person name="Toyoda A."/>
            <person name="Takaki Y."/>
            <person name="Nishi S."/>
            <person name="Hori S."/>
            <person name="Arai W."/>
            <person name="Tsubouchi T."/>
            <person name="Morono Y."/>
            <person name="Uchiyama I."/>
            <person name="Ito T."/>
            <person name="Fujiyama A."/>
            <person name="Inagaki F."/>
            <person name="Takami H."/>
        </authorList>
    </citation>
    <scope>NUCLEOTIDE SEQUENCE</scope>
    <source>
        <strain evidence="1">Expedition CK06-06</strain>
    </source>
</reference>
<evidence type="ECO:0000313" key="1">
    <source>
        <dbReference type="EMBL" id="GAH21999.1"/>
    </source>
</evidence>
<dbReference type="EMBL" id="BART01040955">
    <property type="protein sequence ID" value="GAH21999.1"/>
    <property type="molecule type" value="Genomic_DNA"/>
</dbReference>
<dbReference type="Gene3D" id="3.40.630.10">
    <property type="entry name" value="Zn peptidases"/>
    <property type="match status" value="1"/>
</dbReference>
<proteinExistence type="predicted"/>
<feature type="non-terminal residue" evidence="1">
    <location>
        <position position="1"/>
    </location>
</feature>
<accession>X1EXX2</accession>
<evidence type="ECO:0008006" key="2">
    <source>
        <dbReference type="Google" id="ProtNLM"/>
    </source>
</evidence>
<name>X1EXX2_9ZZZZ</name>
<dbReference type="AlphaFoldDB" id="X1EXX2"/>
<protein>
    <recommendedName>
        <fullName evidence="2">Peptidase M28 domain-containing protein</fullName>
    </recommendedName>
</protein>